<sequence length="128" mass="14672">FCTLLRHKSFRKYKQTKLNRNTHFLWQADCNTIVTNSTYKLHTLYQWPQLNAVELPKATVVETRKMCVVRAAPAAVAEKPQNAQQQAATRATPLEIINGHTALQSHTKLPITRTTLKVLKAQRTVYKM</sequence>
<accession>A0A146ME62</accession>
<dbReference type="AlphaFoldDB" id="A0A146ME62"/>
<dbReference type="EMBL" id="GDHC01001134">
    <property type="protein sequence ID" value="JAQ17495.1"/>
    <property type="molecule type" value="Transcribed_RNA"/>
</dbReference>
<reference evidence="1" key="1">
    <citation type="journal article" date="2016" name="Gigascience">
        <title>De novo construction of an expanded transcriptome assembly for the western tarnished plant bug, Lygus hesperus.</title>
        <authorList>
            <person name="Tassone E.E."/>
            <person name="Geib S.M."/>
            <person name="Hall B."/>
            <person name="Fabrick J.A."/>
            <person name="Brent C.S."/>
            <person name="Hull J.J."/>
        </authorList>
    </citation>
    <scope>NUCLEOTIDE SEQUENCE</scope>
</reference>
<proteinExistence type="predicted"/>
<gene>
    <name evidence="1" type="ORF">g.26489</name>
</gene>
<feature type="non-terminal residue" evidence="1">
    <location>
        <position position="1"/>
    </location>
</feature>
<name>A0A146ME62_LYGHE</name>
<protein>
    <submittedName>
        <fullName evidence="1">Uncharacterized protein</fullName>
    </submittedName>
</protein>
<organism evidence="1">
    <name type="scientific">Lygus hesperus</name>
    <name type="common">Western plant bug</name>
    <dbReference type="NCBI Taxonomy" id="30085"/>
    <lineage>
        <taxon>Eukaryota</taxon>
        <taxon>Metazoa</taxon>
        <taxon>Ecdysozoa</taxon>
        <taxon>Arthropoda</taxon>
        <taxon>Hexapoda</taxon>
        <taxon>Insecta</taxon>
        <taxon>Pterygota</taxon>
        <taxon>Neoptera</taxon>
        <taxon>Paraneoptera</taxon>
        <taxon>Hemiptera</taxon>
        <taxon>Heteroptera</taxon>
        <taxon>Panheteroptera</taxon>
        <taxon>Cimicomorpha</taxon>
        <taxon>Miridae</taxon>
        <taxon>Mirini</taxon>
        <taxon>Lygus</taxon>
    </lineage>
</organism>
<evidence type="ECO:0000313" key="1">
    <source>
        <dbReference type="EMBL" id="JAQ17495.1"/>
    </source>
</evidence>